<dbReference type="EMBL" id="JAGGJA010000022">
    <property type="protein sequence ID" value="MCW9709101.1"/>
    <property type="molecule type" value="Genomic_DNA"/>
</dbReference>
<evidence type="ECO:0000313" key="4">
    <source>
        <dbReference type="Proteomes" id="UP001207918"/>
    </source>
</evidence>
<dbReference type="RefSeq" id="WP_265767969.1">
    <property type="nucleotide sequence ID" value="NZ_JAGGJA010000022.1"/>
</dbReference>
<dbReference type="Proteomes" id="UP001207918">
    <property type="component" value="Unassembled WGS sequence"/>
</dbReference>
<gene>
    <name evidence="3" type="ORF">J6I44_19730</name>
</gene>
<dbReference type="InterPro" id="IPR032640">
    <property type="entry name" value="AMPK1_CBM"/>
</dbReference>
<proteinExistence type="predicted"/>
<evidence type="ECO:0000259" key="2">
    <source>
        <dbReference type="Pfam" id="PF16561"/>
    </source>
</evidence>
<dbReference type="InterPro" id="IPR014756">
    <property type="entry name" value="Ig_E-set"/>
</dbReference>
<evidence type="ECO:0000313" key="3">
    <source>
        <dbReference type="EMBL" id="MCW9709101.1"/>
    </source>
</evidence>
<feature type="transmembrane region" description="Helical" evidence="1">
    <location>
        <begin position="104"/>
        <end position="123"/>
    </location>
</feature>
<dbReference type="SUPFAM" id="SSF81296">
    <property type="entry name" value="E set domains"/>
    <property type="match status" value="1"/>
</dbReference>
<comment type="caution">
    <text evidence="3">The sequence shown here is derived from an EMBL/GenBank/DDBJ whole genome shotgun (WGS) entry which is preliminary data.</text>
</comment>
<evidence type="ECO:0000256" key="1">
    <source>
        <dbReference type="SAM" id="Phobius"/>
    </source>
</evidence>
<protein>
    <recommendedName>
        <fullName evidence="2">AMP-activated protein kinase glycogen-binding domain-containing protein</fullName>
    </recommendedName>
</protein>
<organism evidence="3 4">
    <name type="scientific">Fodinibius salsisoli</name>
    <dbReference type="NCBI Taxonomy" id="2820877"/>
    <lineage>
        <taxon>Bacteria</taxon>
        <taxon>Pseudomonadati</taxon>
        <taxon>Balneolota</taxon>
        <taxon>Balneolia</taxon>
        <taxon>Balneolales</taxon>
        <taxon>Balneolaceae</taxon>
        <taxon>Fodinibius</taxon>
    </lineage>
</organism>
<accession>A0ABT3PTB6</accession>
<keyword evidence="1" id="KW-1133">Transmembrane helix</keyword>
<feature type="domain" description="AMP-activated protein kinase glycogen-binding" evidence="2">
    <location>
        <begin position="167"/>
        <end position="240"/>
    </location>
</feature>
<dbReference type="Gene3D" id="2.60.40.10">
    <property type="entry name" value="Immunoglobulins"/>
    <property type="match status" value="1"/>
</dbReference>
<sequence length="242" mass="28058">MNKDELLRGYLEGNLSSEEEKRALHTIAEDEELRAMLRFEQRLNEVSLDESLDYDREIVPENFSAQVMQQIALADEIQSLSVYQQLKAWFRGLFTPKQIQWRPAYTFAMVVLALAAFLYPWYLTQQMKEDMPSFAENSESKEGVNGSVQQVSSGTEEVMLRFVYIDENANSMAVAGDFNDWEPVEMRSQQIDGKQVWTALVPMKRGEHHYMFVKNEDQWMTDPLATIQRDDGFGNKNAVIYL</sequence>
<keyword evidence="1" id="KW-0812">Transmembrane</keyword>
<keyword evidence="4" id="KW-1185">Reference proteome</keyword>
<dbReference type="Pfam" id="PF16561">
    <property type="entry name" value="AMPK1_CBM"/>
    <property type="match status" value="1"/>
</dbReference>
<dbReference type="InterPro" id="IPR013783">
    <property type="entry name" value="Ig-like_fold"/>
</dbReference>
<keyword evidence="1" id="KW-0472">Membrane</keyword>
<name>A0ABT3PTB6_9BACT</name>
<reference evidence="3 4" key="1">
    <citation type="submission" date="2021-03" db="EMBL/GenBank/DDBJ databases">
        <title>Aliifodinibius sp. nov., a new bacterium isolated from saline soil.</title>
        <authorList>
            <person name="Galisteo C."/>
            <person name="De La Haba R."/>
            <person name="Sanchez-Porro C."/>
            <person name="Ventosa A."/>
        </authorList>
    </citation>
    <scope>NUCLEOTIDE SEQUENCE [LARGE SCALE GENOMIC DNA]</scope>
    <source>
        <strain evidence="3 4">1BSP15-2V2</strain>
    </source>
</reference>